<organism evidence="3 4">
    <name type="scientific">Fusobacterium mortiferum</name>
    <dbReference type="NCBI Taxonomy" id="850"/>
    <lineage>
        <taxon>Bacteria</taxon>
        <taxon>Fusobacteriati</taxon>
        <taxon>Fusobacteriota</taxon>
        <taxon>Fusobacteriia</taxon>
        <taxon>Fusobacteriales</taxon>
        <taxon>Fusobacteriaceae</taxon>
        <taxon>Fusobacterium</taxon>
    </lineage>
</organism>
<evidence type="ECO:0000256" key="1">
    <source>
        <dbReference type="SAM" id="Phobius"/>
    </source>
</evidence>
<feature type="domain" description="DUF112" evidence="2">
    <location>
        <begin position="19"/>
        <end position="441"/>
    </location>
</feature>
<reference evidence="3 4" key="1">
    <citation type="submission" date="2018-08" db="EMBL/GenBank/DDBJ databases">
        <title>A genome reference for cultivated species of the human gut microbiota.</title>
        <authorList>
            <person name="Zou Y."/>
            <person name="Xue W."/>
            <person name="Luo G."/>
        </authorList>
    </citation>
    <scope>NUCLEOTIDE SEQUENCE [LARGE SCALE GENOMIC DNA]</scope>
    <source>
        <strain evidence="3 4">AM25-1</strain>
    </source>
</reference>
<dbReference type="RefSeq" id="WP_117709325.1">
    <property type="nucleotide sequence ID" value="NZ_DAWDOM010000034.1"/>
</dbReference>
<feature type="transmembrane region" description="Helical" evidence="1">
    <location>
        <begin position="261"/>
        <end position="282"/>
    </location>
</feature>
<protein>
    <submittedName>
        <fullName evidence="3">C4-dicarboxylate ABC transporter permease</fullName>
    </submittedName>
</protein>
<comment type="caution">
    <text evidence="3">The sequence shown here is derived from an EMBL/GenBank/DDBJ whole genome shotgun (WGS) entry which is preliminary data.</text>
</comment>
<dbReference type="PANTHER" id="PTHR35342:SF5">
    <property type="entry name" value="TRICARBOXYLIC TRANSPORT PROTEIN"/>
    <property type="match status" value="1"/>
</dbReference>
<proteinExistence type="predicted"/>
<dbReference type="InterPro" id="IPR002823">
    <property type="entry name" value="DUF112_TM"/>
</dbReference>
<feature type="transmembrane region" description="Helical" evidence="1">
    <location>
        <begin position="356"/>
        <end position="373"/>
    </location>
</feature>
<dbReference type="EMBL" id="QRHL01000002">
    <property type="protein sequence ID" value="RHF74290.1"/>
    <property type="molecule type" value="Genomic_DNA"/>
</dbReference>
<accession>A0A414Q0G4</accession>
<gene>
    <name evidence="3" type="ORF">DW663_02145</name>
</gene>
<evidence type="ECO:0000313" key="3">
    <source>
        <dbReference type="EMBL" id="RHF74290.1"/>
    </source>
</evidence>
<feature type="transmembrane region" description="Helical" evidence="1">
    <location>
        <begin position="107"/>
        <end position="129"/>
    </location>
</feature>
<feature type="transmembrane region" description="Helical" evidence="1">
    <location>
        <begin position="466"/>
        <end position="488"/>
    </location>
</feature>
<evidence type="ECO:0000259" key="2">
    <source>
        <dbReference type="Pfam" id="PF01970"/>
    </source>
</evidence>
<keyword evidence="1" id="KW-1133">Transmembrane helix</keyword>
<feature type="transmembrane region" description="Helical" evidence="1">
    <location>
        <begin position="59"/>
        <end position="80"/>
    </location>
</feature>
<sequence>MLENMISGFLEFFKLSSFIYMNLGLLAGVIFGCIPGLTVMLCLVLFLPFTYNLEAIDSFMFLLGIYCAGSYGGSISAILINTPGTPHAAATMLDGNPMAKNGLAKKALNIALEASTFGGMFSALVLLFLAPQVAKVALKFGASEIFILCVFGLSIIAGVSGDNLARGIISGSVGLFLATIGMDIISGTFRFTLGNYNLYAGFDLVIVLIGLFALSETISNSNGSKKFSEIEKLNLSEVKDTGILTKQEYKRMFPHALKSSIIGVIVGIIPGTGASMASFLSYDRARKSSKYPEEFGKGSIDGIAAAESANNAVTGATLIPLLTLGIPGDAAVAILLGTLMANGLTPGPNLFQEHGVTLYAIMIGLVFINIFMWVQGKYLTGFFAKVTKIPSEVLIPLIVVFCFAGSYSIKNSMFDLYISIAFGIIAYMLLKLKFSTIPILLGLVLGSLTESNFRRALIISQGDPKIFIERPISLFFVILLVITIGFIVKENINRAKKYE</sequence>
<feature type="transmembrane region" description="Helical" evidence="1">
    <location>
        <begin position="136"/>
        <end position="158"/>
    </location>
</feature>
<dbReference type="PANTHER" id="PTHR35342">
    <property type="entry name" value="TRICARBOXYLIC TRANSPORT PROTEIN"/>
    <property type="match status" value="1"/>
</dbReference>
<feature type="transmembrane region" description="Helical" evidence="1">
    <location>
        <begin position="20"/>
        <end position="47"/>
    </location>
</feature>
<keyword evidence="1" id="KW-0472">Membrane</keyword>
<dbReference type="Pfam" id="PF01970">
    <property type="entry name" value="TctA"/>
    <property type="match status" value="1"/>
</dbReference>
<evidence type="ECO:0000313" key="4">
    <source>
        <dbReference type="Proteomes" id="UP000284676"/>
    </source>
</evidence>
<keyword evidence="1" id="KW-0812">Transmembrane</keyword>
<feature type="transmembrane region" description="Helical" evidence="1">
    <location>
        <begin position="416"/>
        <end position="446"/>
    </location>
</feature>
<dbReference type="Proteomes" id="UP000284676">
    <property type="component" value="Unassembled WGS sequence"/>
</dbReference>
<name>A0A414Q0G4_FUSMR</name>
<feature type="transmembrane region" description="Helical" evidence="1">
    <location>
        <begin position="164"/>
        <end position="184"/>
    </location>
</feature>
<dbReference type="AlphaFoldDB" id="A0A414Q0G4"/>
<feature type="transmembrane region" description="Helical" evidence="1">
    <location>
        <begin position="393"/>
        <end position="409"/>
    </location>
</feature>
<feature type="transmembrane region" description="Helical" evidence="1">
    <location>
        <begin position="196"/>
        <end position="214"/>
    </location>
</feature>